<dbReference type="InterPro" id="IPR016092">
    <property type="entry name" value="ATAP"/>
</dbReference>
<gene>
    <name evidence="3" type="ORF">MFLAVUS_002910</name>
</gene>
<evidence type="ECO:0000313" key="3">
    <source>
        <dbReference type="EMBL" id="GAA5809501.1"/>
    </source>
</evidence>
<reference evidence="3 4" key="1">
    <citation type="submission" date="2024-04" db="EMBL/GenBank/DDBJ databases">
        <title>genome sequences of Mucor flavus KT1a and Helicostylum pulchrum KT1b strains isolated from the surface of a dry-aged beef.</title>
        <authorList>
            <person name="Toyotome T."/>
            <person name="Hosono M."/>
            <person name="Torimaru M."/>
            <person name="Fukuda K."/>
            <person name="Mikami N."/>
        </authorList>
    </citation>
    <scope>NUCLEOTIDE SEQUENCE [LARGE SCALE GENOMIC DNA]</scope>
    <source>
        <strain evidence="3 4">KT1a</strain>
    </source>
</reference>
<dbReference type="Gene3D" id="2.60.300.12">
    <property type="entry name" value="HesB-like domain"/>
    <property type="match status" value="1"/>
</dbReference>
<dbReference type="PANTHER" id="PTHR43011">
    <property type="entry name" value="IRON-SULFUR CLUSTER ASSEMBLY 2 HOMOLOG, MITOCHONDRIAL"/>
    <property type="match status" value="1"/>
</dbReference>
<protein>
    <recommendedName>
        <fullName evidence="2">Core domain-containing protein</fullName>
    </recommendedName>
</protein>
<organism evidence="3 4">
    <name type="scientific">Mucor flavus</name>
    <dbReference type="NCBI Taxonomy" id="439312"/>
    <lineage>
        <taxon>Eukaryota</taxon>
        <taxon>Fungi</taxon>
        <taxon>Fungi incertae sedis</taxon>
        <taxon>Mucoromycota</taxon>
        <taxon>Mucoromycotina</taxon>
        <taxon>Mucoromycetes</taxon>
        <taxon>Mucorales</taxon>
        <taxon>Mucorineae</taxon>
        <taxon>Mucoraceae</taxon>
        <taxon>Mucor</taxon>
    </lineage>
</organism>
<evidence type="ECO:0000259" key="2">
    <source>
        <dbReference type="Pfam" id="PF01521"/>
    </source>
</evidence>
<dbReference type="SUPFAM" id="SSF89360">
    <property type="entry name" value="HesB-like domain"/>
    <property type="match status" value="1"/>
</dbReference>
<dbReference type="EMBL" id="BAABUK010000005">
    <property type="protein sequence ID" value="GAA5809501.1"/>
    <property type="molecule type" value="Genomic_DNA"/>
</dbReference>
<evidence type="ECO:0000313" key="4">
    <source>
        <dbReference type="Proteomes" id="UP001473302"/>
    </source>
</evidence>
<feature type="domain" description="Core" evidence="2">
    <location>
        <begin position="196"/>
        <end position="298"/>
    </location>
</feature>
<dbReference type="Pfam" id="PF01521">
    <property type="entry name" value="Fe-S_biosyn"/>
    <property type="match status" value="1"/>
</dbReference>
<name>A0ABP9YRK5_9FUNG</name>
<comment type="caution">
    <text evidence="3">The sequence shown here is derived from an EMBL/GenBank/DDBJ whole genome shotgun (WGS) entry which is preliminary data.</text>
</comment>
<keyword evidence="4" id="KW-1185">Reference proteome</keyword>
<dbReference type="InterPro" id="IPR000361">
    <property type="entry name" value="ATAP_core_dom"/>
</dbReference>
<dbReference type="PANTHER" id="PTHR43011:SF1">
    <property type="entry name" value="IRON-SULFUR CLUSTER ASSEMBLY 2 HOMOLOG, MITOCHONDRIAL"/>
    <property type="match status" value="1"/>
</dbReference>
<accession>A0ABP9YRK5</accession>
<proteinExistence type="inferred from homology"/>
<evidence type="ECO:0000256" key="1">
    <source>
        <dbReference type="ARBA" id="ARBA00006718"/>
    </source>
</evidence>
<sequence>MLYGKETSGPLKNKDERKISFDNIKGLFALLSMIKTVADKFDFASPELFKKVKLYSIQASGQYVRLWSIRYASNGAHILNWEHKITVSLEETFYRLKQLKKENEEMKCHIALSICMMSKQINTPAGVKMFRKTLSKVVGLQLNRLTCTAIKVRLPMPSVGMVNRLQCPKYPGFSVRTFASLPNSAVVKPASADNGIDISEKAVKQLKYIQKRDNDQDQLLRVLVDSGGCHGYQNKMELTSTVDEEEDTIFEKDGVRVVVDNISLQYLRGSMVDYVQELIGSTFQVVDNPNAKHSCGCNISYDIDLDKIY</sequence>
<dbReference type="InterPro" id="IPR035903">
    <property type="entry name" value="HesB-like_dom_sf"/>
</dbReference>
<comment type="similarity">
    <text evidence="1">Belongs to the HesB/IscA family.</text>
</comment>
<dbReference type="Proteomes" id="UP001473302">
    <property type="component" value="Unassembled WGS sequence"/>
</dbReference>
<dbReference type="NCBIfam" id="TIGR00049">
    <property type="entry name" value="iron-sulfur cluster assembly accessory protein"/>
    <property type="match status" value="1"/>
</dbReference>